<protein>
    <submittedName>
        <fullName evidence="1">Uncharacterized protein</fullName>
    </submittedName>
</protein>
<proteinExistence type="predicted"/>
<keyword evidence="2" id="KW-1185">Reference proteome</keyword>
<evidence type="ECO:0000313" key="1">
    <source>
        <dbReference type="EMBL" id="EYC07339.1"/>
    </source>
</evidence>
<dbReference type="EMBL" id="JARK01001407">
    <property type="protein sequence ID" value="EYC07339.1"/>
    <property type="molecule type" value="Genomic_DNA"/>
</dbReference>
<accession>A0A016TWA5</accession>
<reference evidence="2" key="1">
    <citation type="journal article" date="2015" name="Nat. Genet.">
        <title>The genome and transcriptome of the zoonotic hookworm Ancylostoma ceylanicum identify infection-specific gene families.</title>
        <authorList>
            <person name="Schwarz E.M."/>
            <person name="Hu Y."/>
            <person name="Antoshechkin I."/>
            <person name="Miller M.M."/>
            <person name="Sternberg P.W."/>
            <person name="Aroian R.V."/>
        </authorList>
    </citation>
    <scope>NUCLEOTIDE SEQUENCE</scope>
    <source>
        <strain evidence="2">HY135</strain>
    </source>
</reference>
<comment type="caution">
    <text evidence="1">The sequence shown here is derived from an EMBL/GenBank/DDBJ whole genome shotgun (WGS) entry which is preliminary data.</text>
</comment>
<gene>
    <name evidence="1" type="primary">Acey_s0071.g604</name>
    <name evidence="1" type="ORF">Y032_0071g604</name>
</gene>
<sequence length="66" mass="7637">MEAFWIRSRCPQMNRKDECLPICNELTSYLDLINSILIVTDRVGSHLAIKFATSRFSLALEHPGWK</sequence>
<evidence type="ECO:0000313" key="2">
    <source>
        <dbReference type="Proteomes" id="UP000024635"/>
    </source>
</evidence>
<organism evidence="1 2">
    <name type="scientific">Ancylostoma ceylanicum</name>
    <dbReference type="NCBI Taxonomy" id="53326"/>
    <lineage>
        <taxon>Eukaryota</taxon>
        <taxon>Metazoa</taxon>
        <taxon>Ecdysozoa</taxon>
        <taxon>Nematoda</taxon>
        <taxon>Chromadorea</taxon>
        <taxon>Rhabditida</taxon>
        <taxon>Rhabditina</taxon>
        <taxon>Rhabditomorpha</taxon>
        <taxon>Strongyloidea</taxon>
        <taxon>Ancylostomatidae</taxon>
        <taxon>Ancylostomatinae</taxon>
        <taxon>Ancylostoma</taxon>
    </lineage>
</organism>
<name>A0A016TWA5_9BILA</name>
<dbReference type="AlphaFoldDB" id="A0A016TWA5"/>
<dbReference type="Proteomes" id="UP000024635">
    <property type="component" value="Unassembled WGS sequence"/>
</dbReference>